<evidence type="ECO:0000256" key="4">
    <source>
        <dbReference type="ARBA" id="ARBA00023136"/>
    </source>
</evidence>
<keyword evidence="3" id="KW-0732">Signal</keyword>
<feature type="domain" description="SusD-like N-terminal" evidence="7">
    <location>
        <begin position="24"/>
        <end position="224"/>
    </location>
</feature>
<evidence type="ECO:0000256" key="3">
    <source>
        <dbReference type="ARBA" id="ARBA00022729"/>
    </source>
</evidence>
<evidence type="ECO:0000256" key="1">
    <source>
        <dbReference type="ARBA" id="ARBA00004442"/>
    </source>
</evidence>
<keyword evidence="4" id="KW-0472">Membrane</keyword>
<evidence type="ECO:0000259" key="6">
    <source>
        <dbReference type="Pfam" id="PF07980"/>
    </source>
</evidence>
<reference evidence="9" key="1">
    <citation type="submission" date="2017-04" db="EMBL/GenBank/DDBJ databases">
        <authorList>
            <person name="Varghese N."/>
            <person name="Submissions S."/>
        </authorList>
    </citation>
    <scope>NUCLEOTIDE SEQUENCE [LARGE SCALE GENOMIC DNA]</scope>
    <source>
        <strain evidence="9">DSM 12126</strain>
    </source>
</reference>
<protein>
    <submittedName>
        <fullName evidence="8">SusD family protein</fullName>
    </submittedName>
</protein>
<dbReference type="InterPro" id="IPR011990">
    <property type="entry name" value="TPR-like_helical_dom_sf"/>
</dbReference>
<evidence type="ECO:0000256" key="5">
    <source>
        <dbReference type="ARBA" id="ARBA00023237"/>
    </source>
</evidence>
<dbReference type="STRING" id="151894.SAMN04488524_1386"/>
<sequence length="452" mass="50817">MKTRIYYTLLVCCVFSLFSSCKKFLEVEPKGKVILKTLTDYDLLLNSQNLTSSGEQLLNQMSDDLDIPTVDPMTRTTTILSYVWSNDLNPTVNESPLVWGKHYANIYAFNAVINGVEQATTGTPKEKKKLKAEALVGRAFEYLYLVNLYARTYNAATANTDLAVPFIISTDIMNKTPERSVVNFIYGKIIDDINAAIPDLPANNNTNKFRGSVNAAYSILARTYYYMNNFTEAAKYADLALKEPGTGLMDYNPVATKADIPNMPINKQEIYARYGTNPASVVLPTVEFLKMFDKNDLRLKLYYTKLGDFTFPTRGVSQFSPNGSAVSFGTSVAEMKLIIAEAAARANNLQLALDQMNDIRKFRTATAAYQPFQSSDKEVVLQRVLLERRFELAFKGMRWMDMRKLDAENRMPAVNRLNAKGDIISTLEPHSPKYVLKIPAAVLNFNPDMPQN</sequence>
<dbReference type="Pfam" id="PF07980">
    <property type="entry name" value="SusD_RagB"/>
    <property type="match status" value="1"/>
</dbReference>
<dbReference type="EMBL" id="FWXT01000001">
    <property type="protein sequence ID" value="SMC59617.1"/>
    <property type="molecule type" value="Genomic_DNA"/>
</dbReference>
<accession>A0A1W2AG00</accession>
<dbReference type="GO" id="GO:0009279">
    <property type="term" value="C:cell outer membrane"/>
    <property type="evidence" value="ECO:0007669"/>
    <property type="project" value="UniProtKB-SubCell"/>
</dbReference>
<dbReference type="PROSITE" id="PS51257">
    <property type="entry name" value="PROKAR_LIPOPROTEIN"/>
    <property type="match status" value="1"/>
</dbReference>
<organism evidence="8 9">
    <name type="scientific">Pedobacter africanus</name>
    <dbReference type="NCBI Taxonomy" id="151894"/>
    <lineage>
        <taxon>Bacteria</taxon>
        <taxon>Pseudomonadati</taxon>
        <taxon>Bacteroidota</taxon>
        <taxon>Sphingobacteriia</taxon>
        <taxon>Sphingobacteriales</taxon>
        <taxon>Sphingobacteriaceae</taxon>
        <taxon>Pedobacter</taxon>
    </lineage>
</organism>
<dbReference type="Pfam" id="PF14322">
    <property type="entry name" value="SusD-like_3"/>
    <property type="match status" value="1"/>
</dbReference>
<proteinExistence type="inferred from homology"/>
<evidence type="ECO:0000313" key="8">
    <source>
        <dbReference type="EMBL" id="SMC59617.1"/>
    </source>
</evidence>
<dbReference type="Proteomes" id="UP000192756">
    <property type="component" value="Unassembled WGS sequence"/>
</dbReference>
<dbReference type="Gene3D" id="1.25.40.390">
    <property type="match status" value="1"/>
</dbReference>
<dbReference type="InterPro" id="IPR033985">
    <property type="entry name" value="SusD-like_N"/>
</dbReference>
<dbReference type="AlphaFoldDB" id="A0A1W2AG00"/>
<evidence type="ECO:0000313" key="9">
    <source>
        <dbReference type="Proteomes" id="UP000192756"/>
    </source>
</evidence>
<dbReference type="InterPro" id="IPR012944">
    <property type="entry name" value="SusD_RagB_dom"/>
</dbReference>
<dbReference type="OrthoDB" id="697229at2"/>
<comment type="similarity">
    <text evidence="2">Belongs to the SusD family.</text>
</comment>
<keyword evidence="9" id="KW-1185">Reference proteome</keyword>
<gene>
    <name evidence="8" type="ORF">SAMN04488524_1386</name>
</gene>
<evidence type="ECO:0000256" key="2">
    <source>
        <dbReference type="ARBA" id="ARBA00006275"/>
    </source>
</evidence>
<evidence type="ECO:0000259" key="7">
    <source>
        <dbReference type="Pfam" id="PF14322"/>
    </source>
</evidence>
<dbReference type="RefSeq" id="WP_084237623.1">
    <property type="nucleotide sequence ID" value="NZ_FWXT01000001.1"/>
</dbReference>
<comment type="subcellular location">
    <subcellularLocation>
        <location evidence="1">Cell outer membrane</location>
    </subcellularLocation>
</comment>
<name>A0A1W2AG00_9SPHI</name>
<feature type="domain" description="RagB/SusD" evidence="6">
    <location>
        <begin position="333"/>
        <end position="452"/>
    </location>
</feature>
<keyword evidence="5" id="KW-0998">Cell outer membrane</keyword>
<dbReference type="SUPFAM" id="SSF48452">
    <property type="entry name" value="TPR-like"/>
    <property type="match status" value="1"/>
</dbReference>